<evidence type="ECO:0000313" key="1">
    <source>
        <dbReference type="EMBL" id="ORY76856.1"/>
    </source>
</evidence>
<accession>A0A1Y2F0H0</accession>
<dbReference type="Proteomes" id="UP000193467">
    <property type="component" value="Unassembled WGS sequence"/>
</dbReference>
<proteinExistence type="predicted"/>
<gene>
    <name evidence="1" type="ORF">BCR35DRAFT_305599</name>
</gene>
<keyword evidence="2" id="KW-1185">Reference proteome</keyword>
<dbReference type="EMBL" id="MCGR01000033">
    <property type="protein sequence ID" value="ORY76856.1"/>
    <property type="molecule type" value="Genomic_DNA"/>
</dbReference>
<reference evidence="1 2" key="1">
    <citation type="submission" date="2016-07" db="EMBL/GenBank/DDBJ databases">
        <title>Pervasive Adenine N6-methylation of Active Genes in Fungi.</title>
        <authorList>
            <consortium name="DOE Joint Genome Institute"/>
            <person name="Mondo S.J."/>
            <person name="Dannebaum R.O."/>
            <person name="Kuo R.C."/>
            <person name="Labutti K."/>
            <person name="Haridas S."/>
            <person name="Kuo A."/>
            <person name="Salamov A."/>
            <person name="Ahrendt S.R."/>
            <person name="Lipzen A."/>
            <person name="Sullivan W."/>
            <person name="Andreopoulos W.B."/>
            <person name="Clum A."/>
            <person name="Lindquist E."/>
            <person name="Daum C."/>
            <person name="Ramamoorthy G.K."/>
            <person name="Gryganskyi A."/>
            <person name="Culley D."/>
            <person name="Magnuson J.K."/>
            <person name="James T.Y."/>
            <person name="O'Malley M.A."/>
            <person name="Stajich J.E."/>
            <person name="Spatafora J.W."/>
            <person name="Visel A."/>
            <person name="Grigoriev I.V."/>
        </authorList>
    </citation>
    <scope>NUCLEOTIDE SEQUENCE [LARGE SCALE GENOMIC DNA]</scope>
    <source>
        <strain evidence="1 2">62-1032</strain>
    </source>
</reference>
<sequence>MSCCGNTHDIAVANSLFECADEVPREQKDEVQRVHDKVQDYLEAKWKADEAVQAEKALLSLQINPKYAFTRKSPTPLPPAHELLLSITYLYFTSTVSTLPSSALATLSSRLVEVPSFGRRESPFTGNEVTRPEDLDEERLESLMRVGGFLLVELVKGDELMMWRELGEAGSSLWEIPRV</sequence>
<dbReference type="InParanoid" id="A0A1Y2F0H0"/>
<dbReference type="AlphaFoldDB" id="A0A1Y2F0H0"/>
<protein>
    <submittedName>
        <fullName evidence="1">Uncharacterized protein</fullName>
    </submittedName>
</protein>
<comment type="caution">
    <text evidence="1">The sequence shown here is derived from an EMBL/GenBank/DDBJ whole genome shotgun (WGS) entry which is preliminary data.</text>
</comment>
<evidence type="ECO:0000313" key="2">
    <source>
        <dbReference type="Proteomes" id="UP000193467"/>
    </source>
</evidence>
<dbReference type="STRING" id="106004.A0A1Y2F0H0"/>
<organism evidence="1 2">
    <name type="scientific">Leucosporidium creatinivorum</name>
    <dbReference type="NCBI Taxonomy" id="106004"/>
    <lineage>
        <taxon>Eukaryota</taxon>
        <taxon>Fungi</taxon>
        <taxon>Dikarya</taxon>
        <taxon>Basidiomycota</taxon>
        <taxon>Pucciniomycotina</taxon>
        <taxon>Microbotryomycetes</taxon>
        <taxon>Leucosporidiales</taxon>
        <taxon>Leucosporidium</taxon>
    </lineage>
</organism>
<name>A0A1Y2F0H0_9BASI</name>